<gene>
    <name evidence="2" type="ORF">SAMN05421670_1341</name>
</gene>
<dbReference type="EMBL" id="FOXU01000001">
    <property type="protein sequence ID" value="SFQ20751.1"/>
    <property type="molecule type" value="Genomic_DNA"/>
</dbReference>
<name>A0A1I5WMF2_9BACI</name>
<evidence type="ECO:0000256" key="1">
    <source>
        <dbReference type="SAM" id="Phobius"/>
    </source>
</evidence>
<accession>A0A1I5WMF2</accession>
<keyword evidence="1" id="KW-0472">Membrane</keyword>
<reference evidence="3" key="1">
    <citation type="submission" date="2016-10" db="EMBL/GenBank/DDBJ databases">
        <authorList>
            <person name="Varghese N."/>
            <person name="Submissions S."/>
        </authorList>
    </citation>
    <scope>NUCLEOTIDE SEQUENCE [LARGE SCALE GENOMIC DNA]</scope>
    <source>
        <strain evidence="3">DSM 11706</strain>
    </source>
</reference>
<keyword evidence="3" id="KW-1185">Reference proteome</keyword>
<dbReference type="STRING" id="126156.SAMN05421670_1341"/>
<evidence type="ECO:0000313" key="3">
    <source>
        <dbReference type="Proteomes" id="UP000198734"/>
    </source>
</evidence>
<keyword evidence="1" id="KW-1133">Transmembrane helix</keyword>
<dbReference type="Proteomes" id="UP000198734">
    <property type="component" value="Unassembled WGS sequence"/>
</dbReference>
<feature type="transmembrane region" description="Helical" evidence="1">
    <location>
        <begin position="20"/>
        <end position="37"/>
    </location>
</feature>
<protein>
    <submittedName>
        <fullName evidence="2">Uncharacterized protein</fullName>
    </submittedName>
</protein>
<keyword evidence="1" id="KW-0812">Transmembrane</keyword>
<sequence length="59" mass="7257">MYGYYRLPKQRYDFVVLKETLYQIMYLLLFLLSQSVIKRKTVLELLAYEESGKECIYEY</sequence>
<organism evidence="2 3">
    <name type="scientific">Psychrobacillus psychrotolerans</name>
    <dbReference type="NCBI Taxonomy" id="126156"/>
    <lineage>
        <taxon>Bacteria</taxon>
        <taxon>Bacillati</taxon>
        <taxon>Bacillota</taxon>
        <taxon>Bacilli</taxon>
        <taxon>Bacillales</taxon>
        <taxon>Bacillaceae</taxon>
        <taxon>Psychrobacillus</taxon>
    </lineage>
</organism>
<dbReference type="AlphaFoldDB" id="A0A1I5WMF2"/>
<evidence type="ECO:0000313" key="2">
    <source>
        <dbReference type="EMBL" id="SFQ20751.1"/>
    </source>
</evidence>
<proteinExistence type="predicted"/>